<organism evidence="2 3">
    <name type="scientific">Arachidicoccus rhizosphaerae</name>
    <dbReference type="NCBI Taxonomy" id="551991"/>
    <lineage>
        <taxon>Bacteria</taxon>
        <taxon>Pseudomonadati</taxon>
        <taxon>Bacteroidota</taxon>
        <taxon>Chitinophagia</taxon>
        <taxon>Chitinophagales</taxon>
        <taxon>Chitinophagaceae</taxon>
        <taxon>Arachidicoccus</taxon>
    </lineage>
</organism>
<dbReference type="Proteomes" id="UP000199041">
    <property type="component" value="Unassembled WGS sequence"/>
</dbReference>
<evidence type="ECO:0000256" key="1">
    <source>
        <dbReference type="SAM" id="Phobius"/>
    </source>
</evidence>
<accession>A0A1H3YTR1</accession>
<evidence type="ECO:0000313" key="2">
    <source>
        <dbReference type="EMBL" id="SEA14458.1"/>
    </source>
</evidence>
<keyword evidence="3" id="KW-1185">Reference proteome</keyword>
<sequence length="56" mass="6518">MEEVRYLDRVIAYIVGFSWDKSNGQSYLDSYLLAGWSFLVMLGEISANSIYIIFSW</sequence>
<keyword evidence="1" id="KW-1133">Transmembrane helix</keyword>
<feature type="transmembrane region" description="Helical" evidence="1">
    <location>
        <begin position="31"/>
        <end position="54"/>
    </location>
</feature>
<protein>
    <submittedName>
        <fullName evidence="2">Uncharacterized protein</fullName>
    </submittedName>
</protein>
<reference evidence="2 3" key="1">
    <citation type="submission" date="2016-10" db="EMBL/GenBank/DDBJ databases">
        <authorList>
            <person name="de Groot N.N."/>
        </authorList>
    </citation>
    <scope>NUCLEOTIDE SEQUENCE [LARGE SCALE GENOMIC DNA]</scope>
    <source>
        <strain evidence="2 3">Vu-144</strain>
    </source>
</reference>
<evidence type="ECO:0000313" key="3">
    <source>
        <dbReference type="Proteomes" id="UP000199041"/>
    </source>
</evidence>
<dbReference type="AlphaFoldDB" id="A0A1H3YTR1"/>
<keyword evidence="1" id="KW-0812">Transmembrane</keyword>
<dbReference type="EMBL" id="FNQY01000009">
    <property type="protein sequence ID" value="SEA14458.1"/>
    <property type="molecule type" value="Genomic_DNA"/>
</dbReference>
<name>A0A1H3YTR1_9BACT</name>
<proteinExistence type="predicted"/>
<keyword evidence="1" id="KW-0472">Membrane</keyword>
<gene>
    <name evidence="2" type="ORF">SAMN05192529_10923</name>
</gene>